<organism evidence="1 2">
    <name type="scientific">Nocardioides lianchengensis</name>
    <dbReference type="NCBI Taxonomy" id="1045774"/>
    <lineage>
        <taxon>Bacteria</taxon>
        <taxon>Bacillati</taxon>
        <taxon>Actinomycetota</taxon>
        <taxon>Actinomycetes</taxon>
        <taxon>Propionibacteriales</taxon>
        <taxon>Nocardioidaceae</taxon>
        <taxon>Nocardioides</taxon>
    </lineage>
</organism>
<proteinExistence type="predicted"/>
<name>A0A1G6J3E3_9ACTN</name>
<accession>A0A1G6J3E3</accession>
<reference evidence="1 2" key="1">
    <citation type="submission" date="2016-10" db="EMBL/GenBank/DDBJ databases">
        <authorList>
            <person name="de Groot N.N."/>
        </authorList>
    </citation>
    <scope>NUCLEOTIDE SEQUENCE [LARGE SCALE GENOMIC DNA]</scope>
    <source>
        <strain evidence="1 2">CGMCC 4.6858</strain>
    </source>
</reference>
<gene>
    <name evidence="1" type="ORF">SAMN05421872_101358</name>
</gene>
<keyword evidence="2" id="KW-1185">Reference proteome</keyword>
<dbReference type="AlphaFoldDB" id="A0A1G6J3E3"/>
<dbReference type="STRING" id="1045774.SAMN05421872_101358"/>
<sequence>MYIPAGAVGAYLDSPRAASRLLRVQVWTYLAALFLAQLLLTGRVDDESSDAWLTFGQWMVGHLAAGALLGLGYAVAWLLLAQRQGGVRLTAQPDDARPSSGIPWFVWMPLALVVSLVGVALAPLTGAPDDGDLWGSVLVAPVADLTGFLLGTIAGLLTLMPIGLVVRLLRR</sequence>
<dbReference type="EMBL" id="FMZM01000001">
    <property type="protein sequence ID" value="SDC13179.1"/>
    <property type="molecule type" value="Genomic_DNA"/>
</dbReference>
<evidence type="ECO:0000313" key="1">
    <source>
        <dbReference type="EMBL" id="SDC13179.1"/>
    </source>
</evidence>
<dbReference type="Proteomes" id="UP000199034">
    <property type="component" value="Unassembled WGS sequence"/>
</dbReference>
<protein>
    <submittedName>
        <fullName evidence="1">Uncharacterized protein</fullName>
    </submittedName>
</protein>
<dbReference type="RefSeq" id="WP_090850141.1">
    <property type="nucleotide sequence ID" value="NZ_FMZM01000001.1"/>
</dbReference>
<evidence type="ECO:0000313" key="2">
    <source>
        <dbReference type="Proteomes" id="UP000199034"/>
    </source>
</evidence>